<evidence type="ECO:0000256" key="1">
    <source>
        <dbReference type="ARBA" id="ARBA00008779"/>
    </source>
</evidence>
<name>A0A167Y3D3_9HYPO</name>
<feature type="domain" description="Sulfatase N-terminal" evidence="5">
    <location>
        <begin position="14"/>
        <end position="485"/>
    </location>
</feature>
<dbReference type="STRING" id="1081102.A0A167Y3D3"/>
<organism evidence="6 7">
    <name type="scientific">Niveomyces insectorum RCEF 264</name>
    <dbReference type="NCBI Taxonomy" id="1081102"/>
    <lineage>
        <taxon>Eukaryota</taxon>
        <taxon>Fungi</taxon>
        <taxon>Dikarya</taxon>
        <taxon>Ascomycota</taxon>
        <taxon>Pezizomycotina</taxon>
        <taxon>Sordariomycetes</taxon>
        <taxon>Hypocreomycetidae</taxon>
        <taxon>Hypocreales</taxon>
        <taxon>Cordycipitaceae</taxon>
        <taxon>Niveomyces</taxon>
    </lineage>
</organism>
<dbReference type="InterPro" id="IPR000917">
    <property type="entry name" value="Sulfatase_N"/>
</dbReference>
<evidence type="ECO:0000313" key="6">
    <source>
        <dbReference type="EMBL" id="OAA65779.1"/>
    </source>
</evidence>
<evidence type="ECO:0000256" key="3">
    <source>
        <dbReference type="ARBA" id="ARBA00022801"/>
    </source>
</evidence>
<dbReference type="Gene3D" id="3.30.1120.10">
    <property type="match status" value="1"/>
</dbReference>
<evidence type="ECO:0000313" key="7">
    <source>
        <dbReference type="Proteomes" id="UP000076874"/>
    </source>
</evidence>
<dbReference type="InterPro" id="IPR017850">
    <property type="entry name" value="Alkaline_phosphatase_core_sf"/>
</dbReference>
<keyword evidence="2" id="KW-0479">Metal-binding</keyword>
<gene>
    <name evidence="6" type="ORF">SPI_02566</name>
</gene>
<dbReference type="CDD" id="cd16025">
    <property type="entry name" value="PAS_like"/>
    <property type="match status" value="1"/>
</dbReference>
<dbReference type="Gene3D" id="3.40.720.10">
    <property type="entry name" value="Alkaline Phosphatase, subunit A"/>
    <property type="match status" value="1"/>
</dbReference>
<evidence type="ECO:0000259" key="5">
    <source>
        <dbReference type="Pfam" id="PF00884"/>
    </source>
</evidence>
<proteinExistence type="inferred from homology"/>
<dbReference type="EMBL" id="AZHD01000003">
    <property type="protein sequence ID" value="OAA65779.1"/>
    <property type="molecule type" value="Genomic_DNA"/>
</dbReference>
<dbReference type="PROSITE" id="PS00149">
    <property type="entry name" value="SULFATASE_2"/>
    <property type="match status" value="1"/>
</dbReference>
<dbReference type="SUPFAM" id="SSF53649">
    <property type="entry name" value="Alkaline phosphatase-like"/>
    <property type="match status" value="1"/>
</dbReference>
<dbReference type="PANTHER" id="PTHR42693">
    <property type="entry name" value="ARYLSULFATASE FAMILY MEMBER"/>
    <property type="match status" value="1"/>
</dbReference>
<dbReference type="InterPro" id="IPR050738">
    <property type="entry name" value="Sulfatase"/>
</dbReference>
<keyword evidence="4" id="KW-0106">Calcium</keyword>
<accession>A0A167Y3D3</accession>
<evidence type="ECO:0000256" key="4">
    <source>
        <dbReference type="ARBA" id="ARBA00022837"/>
    </source>
</evidence>
<dbReference type="PANTHER" id="PTHR42693:SF46">
    <property type="entry name" value="PUTATIVE (AFU_ORTHOLOGUE AFUA_5G12940)-RELATED"/>
    <property type="match status" value="1"/>
</dbReference>
<comment type="similarity">
    <text evidence="1">Belongs to the sulfatase family.</text>
</comment>
<keyword evidence="3" id="KW-0378">Hydrolase</keyword>
<keyword evidence="7" id="KW-1185">Reference proteome</keyword>
<comment type="caution">
    <text evidence="6">The sequence shown here is derived from an EMBL/GenBank/DDBJ whole genome shotgun (WGS) entry which is preliminary data.</text>
</comment>
<reference evidence="6 7" key="1">
    <citation type="journal article" date="2016" name="Genome Biol. Evol.">
        <title>Divergent and convergent evolution of fungal pathogenicity.</title>
        <authorList>
            <person name="Shang Y."/>
            <person name="Xiao G."/>
            <person name="Zheng P."/>
            <person name="Cen K."/>
            <person name="Zhan S."/>
            <person name="Wang C."/>
        </authorList>
    </citation>
    <scope>NUCLEOTIDE SEQUENCE [LARGE SCALE GENOMIC DNA]</scope>
    <source>
        <strain evidence="6 7">RCEF 264</strain>
    </source>
</reference>
<dbReference type="AlphaFoldDB" id="A0A167Y3D3"/>
<dbReference type="Pfam" id="PF00884">
    <property type="entry name" value="Sulfatase"/>
    <property type="match status" value="1"/>
</dbReference>
<dbReference type="InterPro" id="IPR024607">
    <property type="entry name" value="Sulfatase_CS"/>
</dbReference>
<dbReference type="OrthoDB" id="103349at2759"/>
<protein>
    <submittedName>
        <fullName evidence="6">Alkaline-phosphatase-like, core domain protein</fullName>
    </submittedName>
</protein>
<evidence type="ECO:0000256" key="2">
    <source>
        <dbReference type="ARBA" id="ARBA00022723"/>
    </source>
</evidence>
<dbReference type="Proteomes" id="UP000076874">
    <property type="component" value="Unassembled WGS sequence"/>
</dbReference>
<sequence>MTAPPSEPSPGKRPNFLVIVADDLGFSDVGCFGGEIRTPNIDKLAAAGVRCTGFHAAAACSPTRAMIMTGTDHHIAGLGNLVEFTNYTGWSRFDGEPLTASAKPFDAKPQRGMPGYEGYLNERVVTVAEVLRDAGYRTMMAGKWHLGLKPERSPHARGFERSFALLPGSSNHFNYRPEGEVQNGTPQFLDTSIIALHSEDGQYVDLDALPANWYSSNGYGDKLVEYLSEWHDKNNGNIDKEAVGNDGKMGGDNRQPFFAYLPFSAPHWPLQAPKEYVDHYRGRYDAGPEVLRQQRLARLVELGLLDKNTEPHPVVMDDGRVEGWEAFSEMERAHSARAMEAYAGMVECIDANVGKVTDYLERLGELDNTFVLFLSDNGAEGAAYEAYPLVKGPLMAHIRAHYNNALDNVGAKDSFVWYGPRWAQAATAPSRLFKLYTTEGGVRVPCIAKGLGTQRSAKDGDHGLVLHDFATVMDIMPTLLDLAGVAHPAPEYKGREVAAMRGRSMMAWLRGQAASTHPPDFVQGWELCGRAAIRQAEWKAVFIPAPKGPHRWQLYDLSKDAGEIHDLAEDRPDKLETLLKHWDAYVEECGVIPLHPELGAYLEATEEQMEENAWIEYEYWKPGGLTDRESFFRTPKRFPVYPKAEKV</sequence>
<dbReference type="GO" id="GO:0004065">
    <property type="term" value="F:arylsulfatase activity"/>
    <property type="evidence" value="ECO:0007669"/>
    <property type="project" value="TreeGrafter"/>
</dbReference>
<dbReference type="GO" id="GO:0046872">
    <property type="term" value="F:metal ion binding"/>
    <property type="evidence" value="ECO:0007669"/>
    <property type="project" value="UniProtKB-KW"/>
</dbReference>